<evidence type="ECO:0000256" key="5">
    <source>
        <dbReference type="ARBA" id="ARBA00022905"/>
    </source>
</evidence>
<dbReference type="InterPro" id="IPR036866">
    <property type="entry name" value="RibonucZ/Hydroxyglut_hydro"/>
</dbReference>
<evidence type="ECO:0000256" key="6">
    <source>
        <dbReference type="HAMAP-Rule" id="MF_00653"/>
    </source>
</evidence>
<evidence type="ECO:0000259" key="7">
    <source>
        <dbReference type="Pfam" id="PF12706"/>
    </source>
</evidence>
<accession>A0A1F6VAU8</accession>
<reference evidence="8 9" key="1">
    <citation type="journal article" date="2016" name="Nat. Commun.">
        <title>Thousands of microbial genomes shed light on interconnected biogeochemical processes in an aquifer system.</title>
        <authorList>
            <person name="Anantharaman K."/>
            <person name="Brown C.T."/>
            <person name="Hug L.A."/>
            <person name="Sharon I."/>
            <person name="Castelle C.J."/>
            <person name="Probst A.J."/>
            <person name="Thomas B.C."/>
            <person name="Singh A."/>
            <person name="Wilkins M.J."/>
            <person name="Karaoz U."/>
            <person name="Brodie E.L."/>
            <person name="Williams K.H."/>
            <person name="Hubbard S.S."/>
            <person name="Banfield J.F."/>
        </authorList>
    </citation>
    <scope>NUCLEOTIDE SEQUENCE [LARGE SCALE GENOMIC DNA]</scope>
</reference>
<evidence type="ECO:0000256" key="2">
    <source>
        <dbReference type="ARBA" id="ARBA00008481"/>
    </source>
</evidence>
<dbReference type="Pfam" id="PF12706">
    <property type="entry name" value="Lactamase_B_2"/>
    <property type="match status" value="1"/>
</dbReference>
<comment type="similarity">
    <text evidence="2 6">Belongs to the PqqB family.</text>
</comment>
<dbReference type="EMBL" id="MFSP01000080">
    <property type="protein sequence ID" value="OGI66694.1"/>
    <property type="molecule type" value="Genomic_DNA"/>
</dbReference>
<dbReference type="Gene3D" id="3.60.15.10">
    <property type="entry name" value="Ribonuclease Z/Hydroxyacylglutathione hydrolase-like"/>
    <property type="match status" value="1"/>
</dbReference>
<dbReference type="UniPathway" id="UPA00539"/>
<dbReference type="SUPFAM" id="SSF56281">
    <property type="entry name" value="Metallo-hydrolase/oxidoreductase"/>
    <property type="match status" value="1"/>
</dbReference>
<proteinExistence type="inferred from homology"/>
<gene>
    <name evidence="6" type="primary">pqqB</name>
    <name evidence="8" type="ORF">A2W18_09735</name>
</gene>
<organism evidence="8 9">
    <name type="scientific">Candidatus Muproteobacteria bacterium RBG_16_60_9</name>
    <dbReference type="NCBI Taxonomy" id="1817755"/>
    <lineage>
        <taxon>Bacteria</taxon>
        <taxon>Pseudomonadati</taxon>
        <taxon>Pseudomonadota</taxon>
        <taxon>Candidatus Muproteobacteria</taxon>
    </lineage>
</organism>
<dbReference type="CDD" id="cd16274">
    <property type="entry name" value="PQQB-like_MBL-fold"/>
    <property type="match status" value="1"/>
</dbReference>
<protein>
    <recommendedName>
        <fullName evidence="3 6">Coenzyme PQQ synthesis protein B</fullName>
    </recommendedName>
    <alternativeName>
        <fullName evidence="6">Pyrroloquinoline quinone biosynthesis protein B</fullName>
    </alternativeName>
</protein>
<dbReference type="Proteomes" id="UP000179076">
    <property type="component" value="Unassembled WGS sequence"/>
</dbReference>
<dbReference type="GO" id="GO:0018189">
    <property type="term" value="P:pyrroloquinoline quinone biosynthetic process"/>
    <property type="evidence" value="ECO:0007669"/>
    <property type="project" value="UniProtKB-UniRule"/>
</dbReference>
<evidence type="ECO:0000313" key="9">
    <source>
        <dbReference type="Proteomes" id="UP000179076"/>
    </source>
</evidence>
<dbReference type="NCBIfam" id="TIGR02108">
    <property type="entry name" value="PQQ_syn_pqqB"/>
    <property type="match status" value="1"/>
</dbReference>
<dbReference type="HAMAP" id="MF_00653">
    <property type="entry name" value="PQQ_syn_PqqB"/>
    <property type="match status" value="1"/>
</dbReference>
<dbReference type="InterPro" id="IPR001279">
    <property type="entry name" value="Metallo-B-lactamas"/>
</dbReference>
<dbReference type="InterPro" id="IPR011842">
    <property type="entry name" value="PQQ_synth_PqqB"/>
</dbReference>
<comment type="function">
    <text evidence="6">May be involved in the transport of PQQ or its precursor to the periplasm.</text>
</comment>
<keyword evidence="5 6" id="KW-0884">PQQ biosynthesis</keyword>
<keyword evidence="4 6" id="KW-0813">Transport</keyword>
<feature type="domain" description="Metallo-beta-lactamase" evidence="7">
    <location>
        <begin position="52"/>
        <end position="273"/>
    </location>
</feature>
<evidence type="ECO:0000256" key="3">
    <source>
        <dbReference type="ARBA" id="ARBA00015084"/>
    </source>
</evidence>
<dbReference type="AlphaFoldDB" id="A0A1F6VAU8"/>
<evidence type="ECO:0000313" key="8">
    <source>
        <dbReference type="EMBL" id="OGI66694.1"/>
    </source>
</evidence>
<sequence length="306" mass="32958">MKIRVLGSAAGGGFPQWNCNCRNCAGLRNGTVRTRARTQSSIAANGADDSAWALVNASPDILAQLQANPVLQPGRSTRDTGIAGIVLVDGQIDHTTGLFMLRESPRPWPVWCTDSVYADLTRGNPILNVLAHYCGVERRRIDPNGTAFAVDGIVGLRWQALALSGKPAPFSPNRESPVPGDNIALVIDDTNSGRRVFYAPGLGAMDDRIWDAMQSAACVLVDGTFWTDDEMLRAGVSSKTARAIGHLPQSGPGGMIEWLDRLPKTTRKILIHINNTNPILDEDSPERAELTARGIEVAVDAMEIVL</sequence>
<evidence type="ECO:0000256" key="1">
    <source>
        <dbReference type="ARBA" id="ARBA00004886"/>
    </source>
</evidence>
<evidence type="ECO:0000256" key="4">
    <source>
        <dbReference type="ARBA" id="ARBA00022448"/>
    </source>
</evidence>
<name>A0A1F6VAU8_9PROT</name>
<comment type="caution">
    <text evidence="8">The sequence shown here is derived from an EMBL/GenBank/DDBJ whole genome shotgun (WGS) entry which is preliminary data.</text>
</comment>
<comment type="pathway">
    <text evidence="1 6">Cofactor biosynthesis; pyrroloquinoline quinone biosynthesis.</text>
</comment>